<feature type="transmembrane region" description="Helical" evidence="5">
    <location>
        <begin position="102"/>
        <end position="119"/>
    </location>
</feature>
<dbReference type="PANTHER" id="PTHR22773">
    <property type="entry name" value="NADH DEHYDROGENASE"/>
    <property type="match status" value="1"/>
</dbReference>
<feature type="transmembrane region" description="Helical" evidence="5">
    <location>
        <begin position="269"/>
        <end position="288"/>
    </location>
</feature>
<evidence type="ECO:0000256" key="6">
    <source>
        <dbReference type="RuleBase" id="RU000320"/>
    </source>
</evidence>
<feature type="transmembrane region" description="Helical" evidence="5">
    <location>
        <begin position="366"/>
        <end position="388"/>
    </location>
</feature>
<comment type="function">
    <text evidence="5">NDH-1 shuttles electrons from NADH, via FMN and iron-sulfur (Fe-S) centers, to quinones in the respiratory chain. The immediate electron acceptor for the enzyme in this species is believed to be ubiquinone. Couples the redox reaction to proton translocation (for every two electrons transferred, four hydrogen ions are translocated across the cytoplasmic membrane), and thus conserves the redox energy in a proton gradient.</text>
</comment>
<feature type="transmembrane region" description="Helical" evidence="5">
    <location>
        <begin position="74"/>
        <end position="90"/>
    </location>
</feature>
<feature type="transmembrane region" description="Helical" evidence="5">
    <location>
        <begin position="6"/>
        <end position="28"/>
    </location>
</feature>
<dbReference type="PRINTS" id="PR01434">
    <property type="entry name" value="NADHDHGNASE5"/>
</dbReference>
<accession>A0ABQ5UYC2</accession>
<organism evidence="8 9">
    <name type="scientific">Algimonas porphyrae</name>
    <dbReference type="NCBI Taxonomy" id="1128113"/>
    <lineage>
        <taxon>Bacteria</taxon>
        <taxon>Pseudomonadati</taxon>
        <taxon>Pseudomonadota</taxon>
        <taxon>Alphaproteobacteria</taxon>
        <taxon>Maricaulales</taxon>
        <taxon>Robiginitomaculaceae</taxon>
        <taxon>Algimonas</taxon>
    </lineage>
</organism>
<dbReference type="RefSeq" id="WP_284370699.1">
    <property type="nucleotide sequence ID" value="NZ_BSNJ01000002.1"/>
</dbReference>
<evidence type="ECO:0000256" key="2">
    <source>
        <dbReference type="ARBA" id="ARBA00022692"/>
    </source>
</evidence>
<keyword evidence="3 5" id="KW-1133">Transmembrane helix</keyword>
<feature type="transmembrane region" description="Helical" evidence="5">
    <location>
        <begin position="156"/>
        <end position="180"/>
    </location>
</feature>
<gene>
    <name evidence="8" type="primary">nuoN2</name>
    <name evidence="5" type="synonym">nuoN</name>
    <name evidence="8" type="ORF">GCM10007854_12310</name>
</gene>
<proteinExistence type="inferred from homology"/>
<feature type="domain" description="NADH:quinone oxidoreductase/Mrp antiporter transmembrane" evidence="7">
    <location>
        <begin position="121"/>
        <end position="415"/>
    </location>
</feature>
<evidence type="ECO:0000256" key="4">
    <source>
        <dbReference type="ARBA" id="ARBA00023136"/>
    </source>
</evidence>
<evidence type="ECO:0000256" key="5">
    <source>
        <dbReference type="HAMAP-Rule" id="MF_00445"/>
    </source>
</evidence>
<keyword evidence="5" id="KW-0874">Quinone</keyword>
<keyword evidence="5" id="KW-0830">Ubiquinone</keyword>
<feature type="transmembrane region" description="Helical" evidence="5">
    <location>
        <begin position="200"/>
        <end position="224"/>
    </location>
</feature>
<evidence type="ECO:0000256" key="1">
    <source>
        <dbReference type="ARBA" id="ARBA00004127"/>
    </source>
</evidence>
<feature type="transmembrane region" description="Helical" evidence="5">
    <location>
        <begin position="295"/>
        <end position="317"/>
    </location>
</feature>
<sequence length="478" mass="51756">METLSLMAPELLLAGQTLFVVLLSLFVANERQADVMRWFAIIVLIVFALLGFLLGRPEGLSFNGLLIVDDFSHYSKLIIGLTAAVALVFMRPYFKAEGLDRFEFSVLMIYAVLGMSIMVSANNLLALYIGLEMQALSLYVMAAFNRDSLRASEAGLKYFVLGALSSGLLLYGASLIYGFTGHLDFAGIAAAIETDGLNPGIVGGMVFMMCGLAFKISAAPFHMWTPDVYEGAPTPVTGFFASAPKFAAMALIARLLFGPLEDAFMQWQQVIAALAIFSMFVGAIGALMQTNIKRLMAYSSIANMGYALVPLAAGTVFGLKGMLIFMTIYVITSVGVFATILQMRIRNGMVEQISDLSGLAETNRPMALVLTAFFFSLMGIPPLLGFWGKLFAFWPAVDAGLWWLVVAALLASVIGAFYYLRIIKTIWFDDPAQEFVDAPASLRFVSTGSALVILLLFLLPFLTIPAQGLLDSAAAALF</sequence>
<comment type="subcellular location">
    <subcellularLocation>
        <location evidence="5">Cell membrane</location>
        <topology evidence="5">Multi-pass membrane protein</topology>
    </subcellularLocation>
    <subcellularLocation>
        <location evidence="1">Endomembrane system</location>
        <topology evidence="1">Multi-pass membrane protein</topology>
    </subcellularLocation>
    <subcellularLocation>
        <location evidence="6">Membrane</location>
        <topology evidence="6">Multi-pass membrane protein</topology>
    </subcellularLocation>
</comment>
<evidence type="ECO:0000313" key="8">
    <source>
        <dbReference type="EMBL" id="GLQ20276.1"/>
    </source>
</evidence>
<dbReference type="Proteomes" id="UP001161390">
    <property type="component" value="Unassembled WGS sequence"/>
</dbReference>
<evidence type="ECO:0000256" key="3">
    <source>
        <dbReference type="ARBA" id="ARBA00022989"/>
    </source>
</evidence>
<name>A0ABQ5UYC2_9PROT</name>
<keyword evidence="5" id="KW-0813">Transport</keyword>
<protein>
    <recommendedName>
        <fullName evidence="5">NADH-quinone oxidoreductase subunit N</fullName>
        <ecNumber evidence="5">7.1.1.-</ecNumber>
    </recommendedName>
    <alternativeName>
        <fullName evidence="5">NADH dehydrogenase I subunit N</fullName>
    </alternativeName>
    <alternativeName>
        <fullName evidence="5">NDH-1 subunit N</fullName>
    </alternativeName>
</protein>
<evidence type="ECO:0000313" key="9">
    <source>
        <dbReference type="Proteomes" id="UP001161390"/>
    </source>
</evidence>
<feature type="transmembrane region" description="Helical" evidence="5">
    <location>
        <begin position="35"/>
        <end position="54"/>
    </location>
</feature>
<dbReference type="InterPro" id="IPR010096">
    <property type="entry name" value="NADH-Q_OxRdtase_suN/2"/>
</dbReference>
<feature type="transmembrane region" description="Helical" evidence="5">
    <location>
        <begin position="400"/>
        <end position="420"/>
    </location>
</feature>
<reference evidence="8" key="2">
    <citation type="submission" date="2023-01" db="EMBL/GenBank/DDBJ databases">
        <title>Draft genome sequence of Algimonas porphyrae strain NBRC 108216.</title>
        <authorList>
            <person name="Sun Q."/>
            <person name="Mori K."/>
        </authorList>
    </citation>
    <scope>NUCLEOTIDE SEQUENCE</scope>
    <source>
        <strain evidence="8">NBRC 108216</strain>
    </source>
</reference>
<dbReference type="EC" id="7.1.1.-" evidence="5"/>
<keyword evidence="5" id="KW-1278">Translocase</keyword>
<feature type="transmembrane region" description="Helical" evidence="5">
    <location>
        <begin position="323"/>
        <end position="345"/>
    </location>
</feature>
<keyword evidence="9" id="KW-1185">Reference proteome</keyword>
<keyword evidence="5" id="KW-0520">NAD</keyword>
<dbReference type="InterPro" id="IPR001750">
    <property type="entry name" value="ND/Mrp_TM"/>
</dbReference>
<dbReference type="HAMAP" id="MF_00445">
    <property type="entry name" value="NDH1_NuoN_1"/>
    <property type="match status" value="1"/>
</dbReference>
<comment type="similarity">
    <text evidence="5">Belongs to the complex I subunit 2 family.</text>
</comment>
<dbReference type="NCBIfam" id="TIGR01770">
    <property type="entry name" value="NDH_I_N"/>
    <property type="match status" value="1"/>
</dbReference>
<dbReference type="Pfam" id="PF00361">
    <property type="entry name" value="Proton_antipo_M"/>
    <property type="match status" value="1"/>
</dbReference>
<feature type="transmembrane region" description="Helical" evidence="5">
    <location>
        <begin position="441"/>
        <end position="462"/>
    </location>
</feature>
<comment type="subunit">
    <text evidence="5">NDH-1 is composed of 14 different subunits. Subunits NuoA, H, J, K, L, M, N constitute the membrane sector of the complex.</text>
</comment>
<evidence type="ECO:0000259" key="7">
    <source>
        <dbReference type="Pfam" id="PF00361"/>
    </source>
</evidence>
<keyword evidence="2 5" id="KW-0812">Transmembrane</keyword>
<keyword evidence="5" id="KW-1003">Cell membrane</keyword>
<comment type="catalytic activity">
    <reaction evidence="5">
        <text>a quinone + NADH + 5 H(+)(in) = a quinol + NAD(+) + 4 H(+)(out)</text>
        <dbReference type="Rhea" id="RHEA:57888"/>
        <dbReference type="ChEBI" id="CHEBI:15378"/>
        <dbReference type="ChEBI" id="CHEBI:24646"/>
        <dbReference type="ChEBI" id="CHEBI:57540"/>
        <dbReference type="ChEBI" id="CHEBI:57945"/>
        <dbReference type="ChEBI" id="CHEBI:132124"/>
    </reaction>
</comment>
<reference evidence="8" key="1">
    <citation type="journal article" date="2014" name="Int. J. Syst. Evol. Microbiol.">
        <title>Complete genome of a new Firmicutes species belonging to the dominant human colonic microbiota ('Ruminococcus bicirculans') reveals two chromosomes and a selective capacity to utilize plant glucans.</title>
        <authorList>
            <consortium name="NISC Comparative Sequencing Program"/>
            <person name="Wegmann U."/>
            <person name="Louis P."/>
            <person name="Goesmann A."/>
            <person name="Henrissat B."/>
            <person name="Duncan S.H."/>
            <person name="Flint H.J."/>
        </authorList>
    </citation>
    <scope>NUCLEOTIDE SEQUENCE</scope>
    <source>
        <strain evidence="8">NBRC 108216</strain>
    </source>
</reference>
<dbReference type="EMBL" id="BSNJ01000002">
    <property type="protein sequence ID" value="GLQ20276.1"/>
    <property type="molecule type" value="Genomic_DNA"/>
</dbReference>
<keyword evidence="4 5" id="KW-0472">Membrane</keyword>
<dbReference type="NCBIfam" id="NF004440">
    <property type="entry name" value="PRK05777.1-3"/>
    <property type="match status" value="1"/>
</dbReference>
<comment type="caution">
    <text evidence="8">The sequence shown here is derived from an EMBL/GenBank/DDBJ whole genome shotgun (WGS) entry which is preliminary data.</text>
</comment>